<dbReference type="PROSITE" id="PS01095">
    <property type="entry name" value="GH18_1"/>
    <property type="match status" value="1"/>
</dbReference>
<reference evidence="4" key="1">
    <citation type="submission" date="2020-05" db="EMBL/GenBank/DDBJ databases">
        <authorList>
            <person name="Chiriac C."/>
            <person name="Salcher M."/>
            <person name="Ghai R."/>
            <person name="Kavagutti S V."/>
        </authorList>
    </citation>
    <scope>NUCLEOTIDE SEQUENCE</scope>
</reference>
<dbReference type="SUPFAM" id="SSF51445">
    <property type="entry name" value="(Trans)glycosidases"/>
    <property type="match status" value="1"/>
</dbReference>
<dbReference type="InterPro" id="IPR017853">
    <property type="entry name" value="GH"/>
</dbReference>
<dbReference type="Gene3D" id="3.10.50.10">
    <property type="match status" value="1"/>
</dbReference>
<evidence type="ECO:0000256" key="1">
    <source>
        <dbReference type="ARBA" id="ARBA00022801"/>
    </source>
</evidence>
<organism evidence="4">
    <name type="scientific">freshwater metagenome</name>
    <dbReference type="NCBI Taxonomy" id="449393"/>
    <lineage>
        <taxon>unclassified sequences</taxon>
        <taxon>metagenomes</taxon>
        <taxon>ecological metagenomes</taxon>
    </lineage>
</organism>
<dbReference type="InterPro" id="IPR011583">
    <property type="entry name" value="Chitinase_II/V-like_cat"/>
</dbReference>
<dbReference type="SMART" id="SM00636">
    <property type="entry name" value="Glyco_18"/>
    <property type="match status" value="1"/>
</dbReference>
<accession>A0A6J7VQV1</accession>
<dbReference type="InterPro" id="IPR001579">
    <property type="entry name" value="Glyco_hydro_18_chit_AS"/>
</dbReference>
<dbReference type="Pfam" id="PF00704">
    <property type="entry name" value="Glyco_hydro_18"/>
    <property type="match status" value="1"/>
</dbReference>
<dbReference type="GO" id="GO:0008061">
    <property type="term" value="F:chitin binding"/>
    <property type="evidence" value="ECO:0007669"/>
    <property type="project" value="InterPro"/>
</dbReference>
<feature type="domain" description="GH18" evidence="3">
    <location>
        <begin position="63"/>
        <end position="420"/>
    </location>
</feature>
<dbReference type="Gene3D" id="3.20.20.80">
    <property type="entry name" value="Glycosidases"/>
    <property type="match status" value="1"/>
</dbReference>
<name>A0A6J7VQV1_9ZZZZ</name>
<dbReference type="PROSITE" id="PS51910">
    <property type="entry name" value="GH18_2"/>
    <property type="match status" value="1"/>
</dbReference>
<proteinExistence type="predicted"/>
<dbReference type="AlphaFoldDB" id="A0A6J7VQV1"/>
<dbReference type="InterPro" id="IPR001223">
    <property type="entry name" value="Glyco_hydro18_cat"/>
</dbReference>
<dbReference type="PANTHER" id="PTHR46066">
    <property type="entry name" value="CHITINASE DOMAIN-CONTAINING PROTEIN 1 FAMILY MEMBER"/>
    <property type="match status" value="1"/>
</dbReference>
<evidence type="ECO:0000259" key="3">
    <source>
        <dbReference type="PROSITE" id="PS51910"/>
    </source>
</evidence>
<dbReference type="GO" id="GO:0004553">
    <property type="term" value="F:hydrolase activity, hydrolyzing O-glycosyl compounds"/>
    <property type="evidence" value="ECO:0007669"/>
    <property type="project" value="InterPro"/>
</dbReference>
<dbReference type="GO" id="GO:0005975">
    <property type="term" value="P:carbohydrate metabolic process"/>
    <property type="evidence" value="ECO:0007669"/>
    <property type="project" value="InterPro"/>
</dbReference>
<sequence length="617" mass="66901">MRGKFRIATISLLCTMLSFSLASSAAENQPRTIVSGWIPYYSVKTVLPFIKKLPTVTPPLAGAPVTCEPSEYAPEDIAALNASYLFTNKDLMKEVMPFWFTLKSPTVIRNDYTTGNPSWPMADTLCLMRKSGLKIIPTMTDGTSKLVLAGYLANPQTRTSIVNTIVDLVNKNGFDGIDLDFEGFAFVDGSSTWSKTAPNWVSFIKELSVQLQASQKLLSVSTPYAYNPTEKQKGYTVYAWAEIASSIDRLRIMTYDYSVAKPGPIGPITWTEKTLKYAVSIMPASKVFIGLPGYGRDWITSIVGTCPTNAPPSVKISAKAATFKMNYANTKAAIDKATPIFDVKNSEATYSYVQTFNGVTSKGAATSCAVSRTVWYQNDRSYLERMNLVASYQLGGAALWTLGMEDSTATTAMRNVALAIAPDTVLSSLTVENTDSKSVNFGDVFNLRGVLTLKDMTPIAGLEVSIEMKRENETTWSAIAALTTAEDGSISTPITIGGSASFRLTTTGTWERAESASNIELVTVRPKLILERPSTVAHGNSIQVKGTLLPRASGAIVTLQQFVAGKWQNIKVSSVTDSNGEFIVETAEATKGIVVLRVQIVAGKQEVISPEFSVVVR</sequence>
<evidence type="ECO:0000313" key="4">
    <source>
        <dbReference type="EMBL" id="CAB5105156.1"/>
    </source>
</evidence>
<dbReference type="PANTHER" id="PTHR46066:SF2">
    <property type="entry name" value="CHITINASE DOMAIN-CONTAINING PROTEIN 1"/>
    <property type="match status" value="1"/>
</dbReference>
<protein>
    <submittedName>
        <fullName evidence="4">Unannotated protein</fullName>
    </submittedName>
</protein>
<gene>
    <name evidence="4" type="ORF">UFOPK4410_00187</name>
</gene>
<dbReference type="InterPro" id="IPR029070">
    <property type="entry name" value="Chitinase_insertion_sf"/>
</dbReference>
<keyword evidence="1" id="KW-0378">Hydrolase</keyword>
<evidence type="ECO:0000256" key="2">
    <source>
        <dbReference type="ARBA" id="ARBA00023295"/>
    </source>
</evidence>
<dbReference type="EMBL" id="CAFBRV010000008">
    <property type="protein sequence ID" value="CAB5105156.1"/>
    <property type="molecule type" value="Genomic_DNA"/>
</dbReference>
<keyword evidence="2" id="KW-0326">Glycosidase</keyword>